<dbReference type="InterPro" id="IPR004360">
    <property type="entry name" value="Glyas_Fos-R_dOase_dom"/>
</dbReference>
<feature type="non-terminal residue" evidence="2">
    <location>
        <position position="233"/>
    </location>
</feature>
<proteinExistence type="predicted"/>
<feature type="domain" description="Glyoxalase/fosfomycin resistance/dioxygenase" evidence="1">
    <location>
        <begin position="5"/>
        <end position="140"/>
    </location>
</feature>
<comment type="caution">
    <text evidence="2">The sequence shown here is derived from an EMBL/GenBank/DDBJ whole genome shotgun (WGS) entry which is preliminary data.</text>
</comment>
<evidence type="ECO:0000259" key="1">
    <source>
        <dbReference type="Pfam" id="PF00903"/>
    </source>
</evidence>
<dbReference type="InterPro" id="IPR029068">
    <property type="entry name" value="Glyas_Bleomycin-R_OHBP_Dase"/>
</dbReference>
<protein>
    <recommendedName>
        <fullName evidence="1">Glyoxalase/fosfomycin resistance/dioxygenase domain-containing protein</fullName>
    </recommendedName>
</protein>
<accession>A0A0F8W2M0</accession>
<dbReference type="AlphaFoldDB" id="A0A0F8W2M0"/>
<evidence type="ECO:0000313" key="2">
    <source>
        <dbReference type="EMBL" id="KKK50972.1"/>
    </source>
</evidence>
<reference evidence="2" key="1">
    <citation type="journal article" date="2015" name="Nature">
        <title>Complex archaea that bridge the gap between prokaryotes and eukaryotes.</title>
        <authorList>
            <person name="Spang A."/>
            <person name="Saw J.H."/>
            <person name="Jorgensen S.L."/>
            <person name="Zaremba-Niedzwiedzka K."/>
            <person name="Martijn J."/>
            <person name="Lind A.E."/>
            <person name="van Eijk R."/>
            <person name="Schleper C."/>
            <person name="Guy L."/>
            <person name="Ettema T.J."/>
        </authorList>
    </citation>
    <scope>NUCLEOTIDE SEQUENCE</scope>
</reference>
<name>A0A0F8W2M0_9ZZZZ</name>
<dbReference type="EMBL" id="LAZR01067749">
    <property type="protein sequence ID" value="KKK50972.1"/>
    <property type="molecule type" value="Genomic_DNA"/>
</dbReference>
<gene>
    <name evidence="2" type="ORF">LCGC14_3119680</name>
</gene>
<organism evidence="2">
    <name type="scientific">marine sediment metagenome</name>
    <dbReference type="NCBI Taxonomy" id="412755"/>
    <lineage>
        <taxon>unclassified sequences</taxon>
        <taxon>metagenomes</taxon>
        <taxon>ecological metagenomes</taxon>
    </lineage>
</organism>
<dbReference type="SUPFAM" id="SSF54593">
    <property type="entry name" value="Glyoxalase/Bleomycin resistance protein/Dihydroxybiphenyl dioxygenase"/>
    <property type="match status" value="1"/>
</dbReference>
<dbReference type="Gene3D" id="3.10.180.10">
    <property type="entry name" value="2,3-Dihydroxybiphenyl 1,2-Dioxygenase, domain 1"/>
    <property type="match status" value="2"/>
</dbReference>
<dbReference type="Pfam" id="PF00903">
    <property type="entry name" value="Glyoxalase"/>
    <property type="match status" value="1"/>
</dbReference>
<sequence>MINGMQHIGIGVRNREESYKFYNDALLFSVPMSKHEGRCTGVVPIIEKDETRNVIISMNPYGGAAIEVFQYTSKTPAPVPKLVDFTYNGYLFYGLAVKNIKKSLDIVKKNNGNIITSATAFTPMKDRDWRTAVFTDPFGITGIMVDNGSSKNSGIDYVAIGVSNLEQSITFYNTFLGYDVEIYKYEGECPEWDGLFGKDRKIKRALLQRSTKPQGPFRHFLKGGMIELIEVEG</sequence>